<keyword evidence="4" id="KW-0808">Transferase</keyword>
<dbReference type="Pfam" id="PF00569">
    <property type="entry name" value="ZZ"/>
    <property type="match status" value="1"/>
</dbReference>
<evidence type="ECO:0000256" key="8">
    <source>
        <dbReference type="PROSITE-ProRule" id="PRU00228"/>
    </source>
</evidence>
<evidence type="ECO:0000259" key="10">
    <source>
        <dbReference type="PROSITE" id="PS50135"/>
    </source>
</evidence>
<dbReference type="Pfam" id="PF05605">
    <property type="entry name" value="zf-Di19"/>
    <property type="match status" value="1"/>
</dbReference>
<proteinExistence type="inferred from homology"/>
<feature type="compositionally biased region" description="Low complexity" evidence="9">
    <location>
        <begin position="221"/>
        <end position="242"/>
    </location>
</feature>
<dbReference type="PROSITE" id="PS50135">
    <property type="entry name" value="ZF_ZZ_2"/>
    <property type="match status" value="1"/>
</dbReference>
<dbReference type="EC" id="2.3.2.27" evidence="3"/>
<evidence type="ECO:0000313" key="11">
    <source>
        <dbReference type="EMBL" id="ODN03353.1"/>
    </source>
</evidence>
<dbReference type="PANTHER" id="PTHR12268">
    <property type="entry name" value="E3 UBIQUITIN-PROTEIN LIGASE KCMF1"/>
    <property type="match status" value="1"/>
</dbReference>
<dbReference type="AlphaFoldDB" id="A0A1D2NDM3"/>
<dbReference type="Gene3D" id="3.30.60.90">
    <property type="match status" value="1"/>
</dbReference>
<dbReference type="InterPro" id="IPR043145">
    <property type="entry name" value="Znf_ZZ_sf"/>
</dbReference>
<dbReference type="GO" id="GO:0023051">
    <property type="term" value="P:regulation of signaling"/>
    <property type="evidence" value="ECO:0007669"/>
    <property type="project" value="UniProtKB-ARBA"/>
</dbReference>
<comment type="catalytic activity">
    <reaction evidence="1">
        <text>S-ubiquitinyl-[E2 ubiquitin-conjugating enzyme]-L-cysteine + [acceptor protein]-L-lysine = [E2 ubiquitin-conjugating enzyme]-L-cysteine + N(6)-ubiquitinyl-[acceptor protein]-L-lysine.</text>
        <dbReference type="EC" id="2.3.2.27"/>
    </reaction>
</comment>
<evidence type="ECO:0000256" key="2">
    <source>
        <dbReference type="ARBA" id="ARBA00010938"/>
    </source>
</evidence>
<dbReference type="InterPro" id="IPR000433">
    <property type="entry name" value="Znf_ZZ"/>
</dbReference>
<evidence type="ECO:0000256" key="6">
    <source>
        <dbReference type="ARBA" id="ARBA00022771"/>
    </source>
</evidence>
<evidence type="ECO:0000256" key="4">
    <source>
        <dbReference type="ARBA" id="ARBA00022679"/>
    </source>
</evidence>
<dbReference type="SMART" id="SM00291">
    <property type="entry name" value="ZnF_ZZ"/>
    <property type="match status" value="1"/>
</dbReference>
<name>A0A1D2NDM3_ORCCI</name>
<dbReference type="EMBL" id="LJIJ01000077">
    <property type="protein sequence ID" value="ODN03353.1"/>
    <property type="molecule type" value="Genomic_DNA"/>
</dbReference>
<keyword evidence="12" id="KW-1185">Reference proteome</keyword>
<dbReference type="GO" id="GO:0008270">
    <property type="term" value="F:zinc ion binding"/>
    <property type="evidence" value="ECO:0007669"/>
    <property type="project" value="UniProtKB-KW"/>
</dbReference>
<sequence>MSRHEGVSCDACLKSNFKGRRYKCLRCYDYDLCANCYEGGAATSRHTSDHPVQCILSRGDYDLYYSGESSTELAHSLTCPICGRLGFTESELQSHVTSEHQNSNTEVVCPICASMPGGEPNLVTDDFTAHLTLEHRQQPRDNYVEEAPSARHSLRRVQQPSRTLGVGRGRRPNMHFSSGGLSPSGAREAVDPIAELLSQLSGVRRAAAVPYDRLLHRHTTSSQQSSSAQGSSSSAAAGARRSVFPQPSGGQTVILADQTATMQPPNPMDSGTQKHDKHQFLLDKCLDSQRRRDLNPDQSLFLQDLLLATMTLEDKDNPND</sequence>
<feature type="domain" description="ZZ-type" evidence="10">
    <location>
        <begin position="4"/>
        <end position="60"/>
    </location>
</feature>
<reference evidence="11 12" key="1">
    <citation type="journal article" date="2016" name="Genome Biol. Evol.">
        <title>Gene Family Evolution Reflects Adaptation to Soil Environmental Stressors in the Genome of the Collembolan Orchesella cincta.</title>
        <authorList>
            <person name="Faddeeva-Vakhrusheva A."/>
            <person name="Derks M.F."/>
            <person name="Anvar S.Y."/>
            <person name="Agamennone V."/>
            <person name="Suring W."/>
            <person name="Smit S."/>
            <person name="van Straalen N.M."/>
            <person name="Roelofs D."/>
        </authorList>
    </citation>
    <scope>NUCLEOTIDE SEQUENCE [LARGE SCALE GENOMIC DNA]</scope>
    <source>
        <tissue evidence="11">Mixed pool</tissue>
    </source>
</reference>
<dbReference type="PANTHER" id="PTHR12268:SF13">
    <property type="entry name" value="E3 UBIQUITIN-PROTEIN LIGASE KCMF1"/>
    <property type="match status" value="1"/>
</dbReference>
<dbReference type="InterPro" id="IPR050774">
    <property type="entry name" value="KCMF1/Dystrophin"/>
</dbReference>
<dbReference type="GO" id="GO:0061630">
    <property type="term" value="F:ubiquitin protein ligase activity"/>
    <property type="evidence" value="ECO:0007669"/>
    <property type="project" value="UniProtKB-EC"/>
</dbReference>
<dbReference type="PROSITE" id="PS01357">
    <property type="entry name" value="ZF_ZZ_1"/>
    <property type="match status" value="1"/>
</dbReference>
<dbReference type="GO" id="GO:0099536">
    <property type="term" value="P:synaptic signaling"/>
    <property type="evidence" value="ECO:0007669"/>
    <property type="project" value="TreeGrafter"/>
</dbReference>
<evidence type="ECO:0000256" key="7">
    <source>
        <dbReference type="ARBA" id="ARBA00022833"/>
    </source>
</evidence>
<dbReference type="GO" id="GO:0045202">
    <property type="term" value="C:synapse"/>
    <property type="evidence" value="ECO:0007669"/>
    <property type="project" value="GOC"/>
</dbReference>
<evidence type="ECO:0000256" key="3">
    <source>
        <dbReference type="ARBA" id="ARBA00012483"/>
    </source>
</evidence>
<comment type="caution">
    <text evidence="11">The sequence shown here is derived from an EMBL/GenBank/DDBJ whole genome shotgun (WGS) entry which is preliminary data.</text>
</comment>
<keyword evidence="5" id="KW-0479">Metal-binding</keyword>
<dbReference type="OMA" id="GRRPNMH"/>
<evidence type="ECO:0000256" key="1">
    <source>
        <dbReference type="ARBA" id="ARBA00000900"/>
    </source>
</evidence>
<keyword evidence="6 8" id="KW-0863">Zinc-finger</keyword>
<dbReference type="STRING" id="48709.A0A1D2NDM3"/>
<organism evidence="11 12">
    <name type="scientific">Orchesella cincta</name>
    <name type="common">Springtail</name>
    <name type="synonym">Podura cincta</name>
    <dbReference type="NCBI Taxonomy" id="48709"/>
    <lineage>
        <taxon>Eukaryota</taxon>
        <taxon>Metazoa</taxon>
        <taxon>Ecdysozoa</taxon>
        <taxon>Arthropoda</taxon>
        <taxon>Hexapoda</taxon>
        <taxon>Collembola</taxon>
        <taxon>Entomobryomorpha</taxon>
        <taxon>Entomobryoidea</taxon>
        <taxon>Orchesellidae</taxon>
        <taxon>Orchesellinae</taxon>
        <taxon>Orchesella</taxon>
    </lineage>
</organism>
<evidence type="ECO:0000256" key="5">
    <source>
        <dbReference type="ARBA" id="ARBA00022723"/>
    </source>
</evidence>
<keyword evidence="7" id="KW-0862">Zinc</keyword>
<evidence type="ECO:0000256" key="9">
    <source>
        <dbReference type="SAM" id="MobiDB-lite"/>
    </source>
</evidence>
<dbReference type="CDD" id="cd02338">
    <property type="entry name" value="ZZ_PCMF_like"/>
    <property type="match status" value="1"/>
</dbReference>
<dbReference type="Proteomes" id="UP000094527">
    <property type="component" value="Unassembled WGS sequence"/>
</dbReference>
<gene>
    <name evidence="11" type="ORF">Ocin01_03357</name>
</gene>
<evidence type="ECO:0000313" key="12">
    <source>
        <dbReference type="Proteomes" id="UP000094527"/>
    </source>
</evidence>
<dbReference type="SUPFAM" id="SSF57850">
    <property type="entry name" value="RING/U-box"/>
    <property type="match status" value="1"/>
</dbReference>
<dbReference type="GO" id="GO:0005886">
    <property type="term" value="C:plasma membrane"/>
    <property type="evidence" value="ECO:0007669"/>
    <property type="project" value="TreeGrafter"/>
</dbReference>
<feature type="region of interest" description="Disordered" evidence="9">
    <location>
        <begin position="218"/>
        <end position="250"/>
    </location>
</feature>
<feature type="region of interest" description="Disordered" evidence="9">
    <location>
        <begin position="137"/>
        <end position="186"/>
    </location>
</feature>
<dbReference type="GO" id="GO:0010646">
    <property type="term" value="P:regulation of cell communication"/>
    <property type="evidence" value="ECO:0007669"/>
    <property type="project" value="UniProtKB-ARBA"/>
</dbReference>
<accession>A0A1D2NDM3</accession>
<comment type="similarity">
    <text evidence="2">Belongs to the KCMF1 family.</text>
</comment>
<protein>
    <recommendedName>
        <fullName evidence="3">RING-type E3 ubiquitin transferase</fullName>
        <ecNumber evidence="3">2.3.2.27</ecNumber>
    </recommendedName>
</protein>
<dbReference type="InterPro" id="IPR008598">
    <property type="entry name" value="Di19_Zn-bd"/>
</dbReference>
<dbReference type="OrthoDB" id="7873042at2759"/>